<feature type="transmembrane region" description="Helical" evidence="6">
    <location>
        <begin position="33"/>
        <end position="52"/>
    </location>
</feature>
<evidence type="ECO:0000256" key="3">
    <source>
        <dbReference type="ARBA" id="ARBA00022692"/>
    </source>
</evidence>
<dbReference type="PANTHER" id="PTHR22911">
    <property type="entry name" value="ACYL-MALONYL CONDENSING ENZYME-RELATED"/>
    <property type="match status" value="1"/>
</dbReference>
<gene>
    <name evidence="8" type="ORF">GP644_00920</name>
</gene>
<dbReference type="InterPro" id="IPR037185">
    <property type="entry name" value="EmrE-like"/>
</dbReference>
<dbReference type="Gene3D" id="1.10.3730.20">
    <property type="match status" value="1"/>
</dbReference>
<comment type="similarity">
    <text evidence="2">Belongs to the drug/metabolite transporter (DMT) superfamily. 10 TMS drug/metabolite exporter (DME) (TC 2.A.7.3) family.</text>
</comment>
<comment type="caution">
    <text evidence="8">The sequence shown here is derived from an EMBL/GenBank/DDBJ whole genome shotgun (WGS) entry which is preliminary data.</text>
</comment>
<dbReference type="EMBL" id="WSFO01000001">
    <property type="protein sequence ID" value="KAE9632371.1"/>
    <property type="molecule type" value="Genomic_DNA"/>
</dbReference>
<feature type="domain" description="EamA" evidence="7">
    <location>
        <begin position="145"/>
        <end position="275"/>
    </location>
</feature>
<evidence type="ECO:0000313" key="8">
    <source>
        <dbReference type="EMBL" id="KAE9632371.1"/>
    </source>
</evidence>
<dbReference type="PANTHER" id="PTHR22911:SF6">
    <property type="entry name" value="SOLUTE CARRIER FAMILY 35 MEMBER G1"/>
    <property type="match status" value="1"/>
</dbReference>
<protein>
    <submittedName>
        <fullName evidence="8">EamA family transporter</fullName>
    </submittedName>
</protein>
<dbReference type="AlphaFoldDB" id="A0A6A4RN04"/>
<dbReference type="InterPro" id="IPR000620">
    <property type="entry name" value="EamA_dom"/>
</dbReference>
<dbReference type="RefSeq" id="WP_158976332.1">
    <property type="nucleotide sequence ID" value="NZ_WSFO01000001.1"/>
</dbReference>
<evidence type="ECO:0000256" key="2">
    <source>
        <dbReference type="ARBA" id="ARBA00009853"/>
    </source>
</evidence>
<keyword evidence="4 6" id="KW-1133">Transmembrane helix</keyword>
<evidence type="ECO:0000259" key="7">
    <source>
        <dbReference type="Pfam" id="PF00892"/>
    </source>
</evidence>
<evidence type="ECO:0000256" key="4">
    <source>
        <dbReference type="ARBA" id="ARBA00022989"/>
    </source>
</evidence>
<dbReference type="GO" id="GO:0016020">
    <property type="term" value="C:membrane"/>
    <property type="evidence" value="ECO:0007669"/>
    <property type="project" value="UniProtKB-SubCell"/>
</dbReference>
<dbReference type="SUPFAM" id="SSF103481">
    <property type="entry name" value="Multidrug resistance efflux transporter EmrE"/>
    <property type="match status" value="2"/>
</dbReference>
<evidence type="ECO:0000256" key="6">
    <source>
        <dbReference type="SAM" id="Phobius"/>
    </source>
</evidence>
<comment type="subcellular location">
    <subcellularLocation>
        <location evidence="1">Membrane</location>
        <topology evidence="1">Multi-pass membrane protein</topology>
    </subcellularLocation>
</comment>
<accession>A0A6A4RN04</accession>
<evidence type="ECO:0000313" key="9">
    <source>
        <dbReference type="Proteomes" id="UP000441586"/>
    </source>
</evidence>
<feature type="domain" description="EamA" evidence="7">
    <location>
        <begin position="4"/>
        <end position="136"/>
    </location>
</feature>
<organism evidence="8 9">
    <name type="scientific">Parasedimentitalea maritima</name>
    <dbReference type="NCBI Taxonomy" id="2578117"/>
    <lineage>
        <taxon>Bacteria</taxon>
        <taxon>Pseudomonadati</taxon>
        <taxon>Pseudomonadota</taxon>
        <taxon>Alphaproteobacteria</taxon>
        <taxon>Rhodobacterales</taxon>
        <taxon>Paracoccaceae</taxon>
        <taxon>Parasedimentitalea</taxon>
    </lineage>
</organism>
<feature type="transmembrane region" description="Helical" evidence="6">
    <location>
        <begin position="64"/>
        <end position="86"/>
    </location>
</feature>
<evidence type="ECO:0000256" key="1">
    <source>
        <dbReference type="ARBA" id="ARBA00004141"/>
    </source>
</evidence>
<feature type="transmembrane region" description="Helical" evidence="6">
    <location>
        <begin position="145"/>
        <end position="164"/>
    </location>
</feature>
<name>A0A6A4RN04_9RHOB</name>
<evidence type="ECO:0000256" key="5">
    <source>
        <dbReference type="ARBA" id="ARBA00023136"/>
    </source>
</evidence>
<dbReference type="Pfam" id="PF00892">
    <property type="entry name" value="EamA"/>
    <property type="match status" value="2"/>
</dbReference>
<feature type="transmembrane region" description="Helical" evidence="6">
    <location>
        <begin position="92"/>
        <end position="110"/>
    </location>
</feature>
<keyword evidence="3 6" id="KW-0812">Transmembrane</keyword>
<dbReference type="Proteomes" id="UP000441586">
    <property type="component" value="Unassembled WGS sequence"/>
</dbReference>
<feature type="transmembrane region" description="Helical" evidence="6">
    <location>
        <begin position="258"/>
        <end position="276"/>
    </location>
</feature>
<feature type="transmembrane region" description="Helical" evidence="6">
    <location>
        <begin position="122"/>
        <end position="139"/>
    </location>
</feature>
<feature type="transmembrane region" description="Helical" evidence="6">
    <location>
        <begin position="176"/>
        <end position="197"/>
    </location>
</feature>
<sequence length="314" mass="33730">MNLKAAVLALLGYAIFSTHDVVVKYLGASMSPFQLVFFSSLLSFPLVTLMLIRDPAHGNLRPQHPWWMALRSIAVSLVPASAFYAFSQLPLAQAYALLFVTPLLVTLLSIPVLKEQVGLPRMLAVVLGFIGVMVVLRPGGTEFGWGHAAALLAAFGNALQSVILRKIGTHERRVVLMIYPLMTTFVAMGIALPFVYVPLEASALGGLVVVAIFGFCATLLMVSAYTLGEAAIVAPMQYSQIIWATLFGFFLFGEAIDLSTLLGAGIIIASGIFIVIREASGGQSRNTPVLQTRTRGYTSGGVNISLLLKRKSNK</sequence>
<feature type="transmembrane region" description="Helical" evidence="6">
    <location>
        <begin position="203"/>
        <end position="225"/>
    </location>
</feature>
<reference evidence="8 9" key="1">
    <citation type="submission" date="2019-12" db="EMBL/GenBank/DDBJ databases">
        <authorList>
            <person name="Zhang Y.-J."/>
        </authorList>
    </citation>
    <scope>NUCLEOTIDE SEQUENCE [LARGE SCALE GENOMIC DNA]</scope>
    <source>
        <strain evidence="8 9">H18S-6</strain>
    </source>
</reference>
<keyword evidence="5 6" id="KW-0472">Membrane</keyword>
<proteinExistence type="inferred from homology"/>